<dbReference type="Proteomes" id="UP000683925">
    <property type="component" value="Unassembled WGS sequence"/>
</dbReference>
<dbReference type="EMBL" id="CAJJDP010000166">
    <property type="protein sequence ID" value="CAD8213731.1"/>
    <property type="molecule type" value="Genomic_DNA"/>
</dbReference>
<evidence type="ECO:0000313" key="2">
    <source>
        <dbReference type="Proteomes" id="UP000683925"/>
    </source>
</evidence>
<reference evidence="1" key="1">
    <citation type="submission" date="2021-01" db="EMBL/GenBank/DDBJ databases">
        <authorList>
            <consortium name="Genoscope - CEA"/>
            <person name="William W."/>
        </authorList>
    </citation>
    <scope>NUCLEOTIDE SEQUENCE</scope>
</reference>
<sequence length="161" mass="18819">MILQEKDQPDEIIKYGVEYFESIQEGKPFNFQSKSNIAKGQAIEKKHQLQNQKITQNKARKLLIYPIYDKSLKVSPQHLEQLSVRQPSVDYFNELFQKVEQDIDQFESSKSETSNAFFLPQQISQSKQGCQNLEKIIKIQVSTKGILDRTQLKQQQQENKL</sequence>
<evidence type="ECO:0000313" key="1">
    <source>
        <dbReference type="EMBL" id="CAD8213731.1"/>
    </source>
</evidence>
<proteinExistence type="predicted"/>
<keyword evidence="2" id="KW-1185">Reference proteome</keyword>
<name>A0A8S1YJY4_PAROT</name>
<protein>
    <submittedName>
        <fullName evidence="1">Uncharacterized protein</fullName>
    </submittedName>
</protein>
<gene>
    <name evidence="1" type="ORF">POCTA_138.1.T1630049</name>
</gene>
<dbReference type="AlphaFoldDB" id="A0A8S1YJY4"/>
<organism evidence="1 2">
    <name type="scientific">Paramecium octaurelia</name>
    <dbReference type="NCBI Taxonomy" id="43137"/>
    <lineage>
        <taxon>Eukaryota</taxon>
        <taxon>Sar</taxon>
        <taxon>Alveolata</taxon>
        <taxon>Ciliophora</taxon>
        <taxon>Intramacronucleata</taxon>
        <taxon>Oligohymenophorea</taxon>
        <taxon>Peniculida</taxon>
        <taxon>Parameciidae</taxon>
        <taxon>Paramecium</taxon>
    </lineage>
</organism>
<dbReference type="OrthoDB" id="252964at2759"/>
<accession>A0A8S1YJY4</accession>
<dbReference type="PROSITE" id="PS50096">
    <property type="entry name" value="IQ"/>
    <property type="match status" value="1"/>
</dbReference>
<comment type="caution">
    <text evidence="1">The sequence shown here is derived from an EMBL/GenBank/DDBJ whole genome shotgun (WGS) entry which is preliminary data.</text>
</comment>